<dbReference type="PATRIC" id="fig|1300348.6.peg.1610"/>
<accession>A0A0M9CGA8</accession>
<keyword evidence="4" id="KW-1185">Reference proteome</keyword>
<dbReference type="Proteomes" id="UP000037716">
    <property type="component" value="Unassembled WGS sequence"/>
</dbReference>
<protein>
    <recommendedName>
        <fullName evidence="5">Lipoprotein</fullName>
    </recommendedName>
</protein>
<dbReference type="EMBL" id="FNUE01000001">
    <property type="protein sequence ID" value="SED96848.1"/>
    <property type="molecule type" value="Genomic_DNA"/>
</dbReference>
<comment type="caution">
    <text evidence="1">The sequence shown here is derived from an EMBL/GenBank/DDBJ whole genome shotgun (WGS) entry which is preliminary data.</text>
</comment>
<evidence type="ECO:0000313" key="4">
    <source>
        <dbReference type="Proteomes" id="UP000183071"/>
    </source>
</evidence>
<dbReference type="Proteomes" id="UP000183071">
    <property type="component" value="Unassembled WGS sequence"/>
</dbReference>
<reference evidence="2 4" key="2">
    <citation type="submission" date="2016-10" db="EMBL/GenBank/DDBJ databases">
        <authorList>
            <person name="Varghese N."/>
            <person name="Submissions S."/>
        </authorList>
    </citation>
    <scope>NUCLEOTIDE SEQUENCE [LARGE SCALE GENOMIC DNA]</scope>
    <source>
        <strain evidence="2 4">DSW-5</strain>
    </source>
</reference>
<gene>
    <name evidence="1" type="ORF">I602_1611</name>
    <name evidence="2" type="ORF">SAMN05444353_0156</name>
</gene>
<organism evidence="1 3">
    <name type="scientific">Polaribacter dokdonensis DSW-5</name>
    <dbReference type="NCBI Taxonomy" id="1300348"/>
    <lineage>
        <taxon>Bacteria</taxon>
        <taxon>Pseudomonadati</taxon>
        <taxon>Bacteroidota</taxon>
        <taxon>Flavobacteriia</taxon>
        <taxon>Flavobacteriales</taxon>
        <taxon>Flavobacteriaceae</taxon>
    </lineage>
</organism>
<reference evidence="1 3" key="1">
    <citation type="submission" date="2015-07" db="EMBL/GenBank/DDBJ databases">
        <title>Genome of Polaribacter dokdonenesis DSW-5, isolated from seawater off Dokdo in Korea.</title>
        <authorList>
            <person name="Yoon K."/>
            <person name="Song J.Y."/>
            <person name="Kim J.F."/>
        </authorList>
    </citation>
    <scope>NUCLEOTIDE SEQUENCE [LARGE SCALE GENOMIC DNA]</scope>
    <source>
        <strain evidence="1 3">DSW-5</strain>
    </source>
</reference>
<name>A0A0M9CGA8_9FLAO</name>
<dbReference type="AlphaFoldDB" id="A0A0M9CGA8"/>
<sequence>MKILFSCFLVVLLMGCKSQDFTLVKENELQLNEGVFKEIPPAIADEDTYIQVNLNFNEFDTTKYELLAIYFRNQIIPSEVNEDSFSISGSINKELTLIENVEFPFELQPNEVVLSYKKKNKIKYAKYTIDRKISMDDIPR</sequence>
<dbReference type="EMBL" id="LGBR01000001">
    <property type="protein sequence ID" value="KOY52051.1"/>
    <property type="molecule type" value="Genomic_DNA"/>
</dbReference>
<dbReference type="PROSITE" id="PS51257">
    <property type="entry name" value="PROKAR_LIPOPROTEIN"/>
    <property type="match status" value="1"/>
</dbReference>
<dbReference type="STRING" id="1300348.I602_1611"/>
<evidence type="ECO:0000313" key="3">
    <source>
        <dbReference type="Proteomes" id="UP000037716"/>
    </source>
</evidence>
<dbReference type="OrthoDB" id="1202877at2"/>
<evidence type="ECO:0008006" key="5">
    <source>
        <dbReference type="Google" id="ProtNLM"/>
    </source>
</evidence>
<dbReference type="RefSeq" id="WP_074613497.1">
    <property type="nucleotide sequence ID" value="NZ_FNUE01000001.1"/>
</dbReference>
<proteinExistence type="predicted"/>
<evidence type="ECO:0000313" key="1">
    <source>
        <dbReference type="EMBL" id="KOY52051.1"/>
    </source>
</evidence>
<evidence type="ECO:0000313" key="2">
    <source>
        <dbReference type="EMBL" id="SED96848.1"/>
    </source>
</evidence>